<protein>
    <submittedName>
        <fullName evidence="1">Antibiotic biosynthesis monooxygenase domain family protein</fullName>
    </submittedName>
</protein>
<evidence type="ECO:0000313" key="2">
    <source>
        <dbReference type="Proteomes" id="UP000196027"/>
    </source>
</evidence>
<name>A0A1Y0IAC5_9GAMM</name>
<dbReference type="InterPro" id="IPR052936">
    <property type="entry name" value="Jasmonate_Hydroxylase-like"/>
</dbReference>
<dbReference type="EMBL" id="CP021425">
    <property type="protein sequence ID" value="ARU57200.1"/>
    <property type="molecule type" value="Genomic_DNA"/>
</dbReference>
<sequence>MYAVIFTAKIKALDSQYSETAQKMRDLAFSKYGCNAFNACTEGDTEIAVSYWQSLEDIQAWKRDIQHIEAQTLGKRQWYSWYKVDIAKIERSYESSNNR</sequence>
<evidence type="ECO:0000313" key="1">
    <source>
        <dbReference type="EMBL" id="ARU57200.1"/>
    </source>
</evidence>
<dbReference type="PANTHER" id="PTHR37811:SF2">
    <property type="entry name" value="ABM DOMAIN-CONTAINING PROTEIN"/>
    <property type="match status" value="1"/>
</dbReference>
<organism evidence="1 2">
    <name type="scientific">Oleiphilus messinensis</name>
    <dbReference type="NCBI Taxonomy" id="141451"/>
    <lineage>
        <taxon>Bacteria</taxon>
        <taxon>Pseudomonadati</taxon>
        <taxon>Pseudomonadota</taxon>
        <taxon>Gammaproteobacteria</taxon>
        <taxon>Oceanospirillales</taxon>
        <taxon>Oleiphilaceae</taxon>
        <taxon>Oleiphilus</taxon>
    </lineage>
</organism>
<dbReference type="InterPro" id="IPR011008">
    <property type="entry name" value="Dimeric_a/b-barrel"/>
</dbReference>
<dbReference type="Gene3D" id="3.30.70.100">
    <property type="match status" value="1"/>
</dbReference>
<dbReference type="GO" id="GO:0004497">
    <property type="term" value="F:monooxygenase activity"/>
    <property type="evidence" value="ECO:0007669"/>
    <property type="project" value="UniProtKB-KW"/>
</dbReference>
<accession>A0A1Y0IAC5</accession>
<dbReference type="OrthoDB" id="9797060at2"/>
<proteinExistence type="predicted"/>
<gene>
    <name evidence="1" type="ORF">OLMES_3158</name>
</gene>
<dbReference type="AlphaFoldDB" id="A0A1Y0IAC5"/>
<keyword evidence="1" id="KW-0560">Oxidoreductase</keyword>
<dbReference type="RefSeq" id="WP_087462120.1">
    <property type="nucleotide sequence ID" value="NZ_CP021425.1"/>
</dbReference>
<dbReference type="KEGG" id="ome:OLMES_3158"/>
<dbReference type="PANTHER" id="PTHR37811">
    <property type="entry name" value="BLL5343 PROTEIN"/>
    <property type="match status" value="1"/>
</dbReference>
<keyword evidence="2" id="KW-1185">Reference proteome</keyword>
<dbReference type="Proteomes" id="UP000196027">
    <property type="component" value="Chromosome"/>
</dbReference>
<reference evidence="1 2" key="1">
    <citation type="submission" date="2017-05" db="EMBL/GenBank/DDBJ databases">
        <title>Genomic insights into alkan degradation activity of Oleiphilus messinensis.</title>
        <authorList>
            <person name="Kozyavkin S.A."/>
            <person name="Slesarev A.I."/>
            <person name="Golyshin P.N."/>
            <person name="Korzhenkov A."/>
            <person name="Golyshina O.N."/>
            <person name="Toshchakov S.V."/>
        </authorList>
    </citation>
    <scope>NUCLEOTIDE SEQUENCE [LARGE SCALE GENOMIC DNA]</scope>
    <source>
        <strain evidence="1 2">ME102</strain>
    </source>
</reference>
<dbReference type="SUPFAM" id="SSF54909">
    <property type="entry name" value="Dimeric alpha+beta barrel"/>
    <property type="match status" value="1"/>
</dbReference>
<keyword evidence="1" id="KW-0503">Monooxygenase</keyword>